<dbReference type="AlphaFoldDB" id="A0A8J2WU02"/>
<reference evidence="6" key="1">
    <citation type="submission" date="2021-11" db="EMBL/GenBank/DDBJ databases">
        <authorList>
            <consortium name="Genoscope - CEA"/>
            <person name="William W."/>
        </authorList>
    </citation>
    <scope>NUCLEOTIDE SEQUENCE</scope>
</reference>
<accession>A0A8J2WU02</accession>
<protein>
    <recommendedName>
        <fullName evidence="5">4Fe-4S ferredoxin-type domain-containing protein</fullName>
    </recommendedName>
</protein>
<evidence type="ECO:0000256" key="4">
    <source>
        <dbReference type="SAM" id="SignalP"/>
    </source>
</evidence>
<dbReference type="GO" id="GO:0051536">
    <property type="term" value="F:iron-sulfur cluster binding"/>
    <property type="evidence" value="ECO:0007669"/>
    <property type="project" value="UniProtKB-KW"/>
</dbReference>
<keyword evidence="1" id="KW-0479">Metal-binding</keyword>
<feature type="domain" description="4Fe-4S ferredoxin-type" evidence="5">
    <location>
        <begin position="213"/>
        <end position="242"/>
    </location>
</feature>
<dbReference type="EMBL" id="CAKKNE010000002">
    <property type="protein sequence ID" value="CAH0367149.1"/>
    <property type="molecule type" value="Genomic_DNA"/>
</dbReference>
<dbReference type="InterPro" id="IPR001080">
    <property type="entry name" value="3Fe4S_ferredoxin"/>
</dbReference>
<proteinExistence type="predicted"/>
<dbReference type="Proteomes" id="UP000789595">
    <property type="component" value="Unassembled WGS sequence"/>
</dbReference>
<keyword evidence="7" id="KW-1185">Reference proteome</keyword>
<dbReference type="PRINTS" id="PR00352">
    <property type="entry name" value="3FE4SFRDOXIN"/>
</dbReference>
<sequence length="407" mass="44875">MPSMPSHDLRRVALCLLPILASCWLHGGSRRRLTPRYGGSRRRLTPRYGLRDKISDSWRSGWGSDGDTDDAGVETFEGAYDADADADANTDEAVPIYDDEAADRAVALFASALDDDELDRLQVRDVDDEPERIIGLDGKPLDDALEALNAGPADDQEPEDARSADAEAALDLLTYDEMDRQEEADVDERLGVVMSHELIEVDDDGDPVTTATRHVFVDEVTCIGCTSCATIAPLTFLMEDAHGRARSFNQEGDDDDTVAEAIATCPVDCIHYVPWDELVKLEREREGVMTTYNFKGRLVGNEGLTSTQGAGRALLDISTNHAMRCQNCPTNQCPDCPMFAVSTERRKTRCGNCPSNGCANCPIASKYPEFQKKRARRERKRRELIKAQKAEAAENLGILRDGGSREL</sequence>
<feature type="signal peptide" evidence="4">
    <location>
        <begin position="1"/>
        <end position="23"/>
    </location>
</feature>
<feature type="chain" id="PRO_5035239151" description="4Fe-4S ferredoxin-type domain-containing protein" evidence="4">
    <location>
        <begin position="24"/>
        <end position="407"/>
    </location>
</feature>
<dbReference type="Gene3D" id="3.30.70.20">
    <property type="match status" value="1"/>
</dbReference>
<dbReference type="InterPro" id="IPR017896">
    <property type="entry name" value="4Fe4S_Fe-S-bd"/>
</dbReference>
<keyword evidence="3" id="KW-0411">Iron-sulfur</keyword>
<organism evidence="6 7">
    <name type="scientific">Pelagomonas calceolata</name>
    <dbReference type="NCBI Taxonomy" id="35677"/>
    <lineage>
        <taxon>Eukaryota</taxon>
        <taxon>Sar</taxon>
        <taxon>Stramenopiles</taxon>
        <taxon>Ochrophyta</taxon>
        <taxon>Pelagophyceae</taxon>
        <taxon>Pelagomonadales</taxon>
        <taxon>Pelagomonadaceae</taxon>
        <taxon>Pelagomonas</taxon>
    </lineage>
</organism>
<dbReference type="GO" id="GO:0009055">
    <property type="term" value="F:electron transfer activity"/>
    <property type="evidence" value="ECO:0007669"/>
    <property type="project" value="InterPro"/>
</dbReference>
<name>A0A8J2WU02_9STRA</name>
<dbReference type="SUPFAM" id="SSF54862">
    <property type="entry name" value="4Fe-4S ferredoxins"/>
    <property type="match status" value="1"/>
</dbReference>
<evidence type="ECO:0000256" key="3">
    <source>
        <dbReference type="ARBA" id="ARBA00023014"/>
    </source>
</evidence>
<evidence type="ECO:0000259" key="5">
    <source>
        <dbReference type="PROSITE" id="PS51379"/>
    </source>
</evidence>
<gene>
    <name evidence="6" type="ORF">PECAL_2P01580</name>
</gene>
<evidence type="ECO:0000313" key="7">
    <source>
        <dbReference type="Proteomes" id="UP000789595"/>
    </source>
</evidence>
<dbReference type="OrthoDB" id="376357at2759"/>
<evidence type="ECO:0000256" key="1">
    <source>
        <dbReference type="ARBA" id="ARBA00022723"/>
    </source>
</evidence>
<dbReference type="PROSITE" id="PS51379">
    <property type="entry name" value="4FE4S_FER_2"/>
    <property type="match status" value="1"/>
</dbReference>
<dbReference type="PANTHER" id="PTHR44579:SF2">
    <property type="entry name" value="OS01G0730500 PROTEIN"/>
    <property type="match status" value="1"/>
</dbReference>
<dbReference type="PANTHER" id="PTHR44579">
    <property type="entry name" value="OS01G0730500 PROTEIN"/>
    <property type="match status" value="1"/>
</dbReference>
<comment type="caution">
    <text evidence="6">The sequence shown here is derived from an EMBL/GenBank/DDBJ whole genome shotgun (WGS) entry which is preliminary data.</text>
</comment>
<keyword evidence="2" id="KW-0408">Iron</keyword>
<evidence type="ECO:0000313" key="6">
    <source>
        <dbReference type="EMBL" id="CAH0367149.1"/>
    </source>
</evidence>
<dbReference type="Pfam" id="PF13370">
    <property type="entry name" value="Fer4_13"/>
    <property type="match status" value="1"/>
</dbReference>
<dbReference type="GO" id="GO:0005506">
    <property type="term" value="F:iron ion binding"/>
    <property type="evidence" value="ECO:0007669"/>
    <property type="project" value="InterPro"/>
</dbReference>
<evidence type="ECO:0000256" key="2">
    <source>
        <dbReference type="ARBA" id="ARBA00023004"/>
    </source>
</evidence>
<keyword evidence="4" id="KW-0732">Signal</keyword>